<dbReference type="EMBL" id="JACTNZ010000004">
    <property type="protein sequence ID" value="KAG5554328.1"/>
    <property type="molecule type" value="Genomic_DNA"/>
</dbReference>
<evidence type="ECO:0000313" key="1">
    <source>
        <dbReference type="EMBL" id="KAG5554328.1"/>
    </source>
</evidence>
<comment type="caution">
    <text evidence="1">The sequence shown here is derived from an EMBL/GenBank/DDBJ whole genome shotgun (WGS) entry which is preliminary data.</text>
</comment>
<proteinExistence type="predicted"/>
<gene>
    <name evidence="1" type="ORF">RHGRI_011998</name>
</gene>
<evidence type="ECO:0000313" key="2">
    <source>
        <dbReference type="Proteomes" id="UP000823749"/>
    </source>
</evidence>
<protein>
    <submittedName>
        <fullName evidence="1">Uncharacterized protein</fullName>
    </submittedName>
</protein>
<dbReference type="AlphaFoldDB" id="A0AAV6KQJ6"/>
<reference evidence="1" key="1">
    <citation type="submission" date="2020-08" db="EMBL/GenBank/DDBJ databases">
        <title>Plant Genome Project.</title>
        <authorList>
            <person name="Zhang R.-G."/>
        </authorList>
    </citation>
    <scope>NUCLEOTIDE SEQUENCE</scope>
    <source>
        <strain evidence="1">WSP0</strain>
        <tissue evidence="1">Leaf</tissue>
    </source>
</reference>
<name>A0AAV6KQJ6_9ERIC</name>
<accession>A0AAV6KQJ6</accession>
<organism evidence="1 2">
    <name type="scientific">Rhododendron griersonianum</name>
    <dbReference type="NCBI Taxonomy" id="479676"/>
    <lineage>
        <taxon>Eukaryota</taxon>
        <taxon>Viridiplantae</taxon>
        <taxon>Streptophyta</taxon>
        <taxon>Embryophyta</taxon>
        <taxon>Tracheophyta</taxon>
        <taxon>Spermatophyta</taxon>
        <taxon>Magnoliopsida</taxon>
        <taxon>eudicotyledons</taxon>
        <taxon>Gunneridae</taxon>
        <taxon>Pentapetalae</taxon>
        <taxon>asterids</taxon>
        <taxon>Ericales</taxon>
        <taxon>Ericaceae</taxon>
        <taxon>Ericoideae</taxon>
        <taxon>Rhodoreae</taxon>
        <taxon>Rhododendron</taxon>
    </lineage>
</organism>
<sequence length="67" mass="7591">MMMPQVGVFSAICPMDSSNFPKVQKTAHHSREKRPLLTPMDSKKLASFSIGSPKRDLFRPFLVSARR</sequence>
<dbReference type="Proteomes" id="UP000823749">
    <property type="component" value="Chromosome 4"/>
</dbReference>
<keyword evidence="2" id="KW-1185">Reference proteome</keyword>